<evidence type="ECO:0000313" key="2">
    <source>
        <dbReference type="Proteomes" id="UP001055811"/>
    </source>
</evidence>
<accession>A0ACB9AJQ6</accession>
<sequence>MGSNGIPKEIVSHAHPDTPILESGKSDFGSAKNLVPLGCFGPFPRNWAKFPSSNLAAHTPIFNTSTGHKVKPKKRKRDKSRNTSPIIITAKKRLNTQPHSSSTPATPNSNTLVVDDLVATTTPIELVSISSSDQEDATSKSIEAKKTAAVGKEETQLTNHERIDIRGCWGDQDYDREGVDSEGRSGGIVSIWDKSCFRKSEIIKAKNYLIIKGTWVDNNQDIVFANIYGPHELTDQKRLWRDLITIKNNLEGKWIFFGDFNAVRRSGERFNSNFCPASASAFNDFIHEIDLHDFTMGGENFTFMSRVDAKLSKLDRFMACSGFTTLFPHLTVIAQPRELSDHCPITLSSLRLDFGPPPF</sequence>
<comment type="caution">
    <text evidence="1">The sequence shown here is derived from an EMBL/GenBank/DDBJ whole genome shotgun (WGS) entry which is preliminary data.</text>
</comment>
<name>A0ACB9AJQ6_CICIN</name>
<reference evidence="1 2" key="2">
    <citation type="journal article" date="2022" name="Mol. Ecol. Resour.">
        <title>The genomes of chicory, endive, great burdock and yacon provide insights into Asteraceae paleo-polyploidization history and plant inulin production.</title>
        <authorList>
            <person name="Fan W."/>
            <person name="Wang S."/>
            <person name="Wang H."/>
            <person name="Wang A."/>
            <person name="Jiang F."/>
            <person name="Liu H."/>
            <person name="Zhao H."/>
            <person name="Xu D."/>
            <person name="Zhang Y."/>
        </authorList>
    </citation>
    <scope>NUCLEOTIDE SEQUENCE [LARGE SCALE GENOMIC DNA]</scope>
    <source>
        <strain evidence="2">cv. Punajuju</strain>
        <tissue evidence="1">Leaves</tissue>
    </source>
</reference>
<reference evidence="2" key="1">
    <citation type="journal article" date="2022" name="Mol. Ecol. Resour.">
        <title>The genomes of chicory, endive, great burdock and yacon provide insights into Asteraceae palaeo-polyploidization history and plant inulin production.</title>
        <authorList>
            <person name="Fan W."/>
            <person name="Wang S."/>
            <person name="Wang H."/>
            <person name="Wang A."/>
            <person name="Jiang F."/>
            <person name="Liu H."/>
            <person name="Zhao H."/>
            <person name="Xu D."/>
            <person name="Zhang Y."/>
        </authorList>
    </citation>
    <scope>NUCLEOTIDE SEQUENCE [LARGE SCALE GENOMIC DNA]</scope>
    <source>
        <strain evidence="2">cv. Punajuju</strain>
    </source>
</reference>
<organism evidence="1 2">
    <name type="scientific">Cichorium intybus</name>
    <name type="common">Chicory</name>
    <dbReference type="NCBI Taxonomy" id="13427"/>
    <lineage>
        <taxon>Eukaryota</taxon>
        <taxon>Viridiplantae</taxon>
        <taxon>Streptophyta</taxon>
        <taxon>Embryophyta</taxon>
        <taxon>Tracheophyta</taxon>
        <taxon>Spermatophyta</taxon>
        <taxon>Magnoliopsida</taxon>
        <taxon>eudicotyledons</taxon>
        <taxon>Gunneridae</taxon>
        <taxon>Pentapetalae</taxon>
        <taxon>asterids</taxon>
        <taxon>campanulids</taxon>
        <taxon>Asterales</taxon>
        <taxon>Asteraceae</taxon>
        <taxon>Cichorioideae</taxon>
        <taxon>Cichorieae</taxon>
        <taxon>Cichoriinae</taxon>
        <taxon>Cichorium</taxon>
    </lineage>
</organism>
<evidence type="ECO:0000313" key="1">
    <source>
        <dbReference type="EMBL" id="KAI3710196.1"/>
    </source>
</evidence>
<keyword evidence="2" id="KW-1185">Reference proteome</keyword>
<dbReference type="Proteomes" id="UP001055811">
    <property type="component" value="Linkage Group LG07"/>
</dbReference>
<proteinExistence type="predicted"/>
<protein>
    <submittedName>
        <fullName evidence="1">Uncharacterized protein</fullName>
    </submittedName>
</protein>
<gene>
    <name evidence="1" type="ORF">L2E82_39970</name>
</gene>
<dbReference type="EMBL" id="CM042015">
    <property type="protein sequence ID" value="KAI3710196.1"/>
    <property type="molecule type" value="Genomic_DNA"/>
</dbReference>